<sequence>MQSLIFLTCLLFGCVSSAQSLSSIPLDALLTCQNGYAPSLTCAEPLPVDDECTCTCRDGAVYNQTRPDLLESVPTTPGTASGSQLVSTPCTKEIIQPWTKLVLPHKAYTLEPTEIVSGVVDIPEDSVFLVADSQQRCQHFEVYINDQLVGETFGDGPLDNSWCGSVGEECMEKHGGSHGYFSLSKGNHFEKESCYLNLS</sequence>
<dbReference type="OrthoDB" id="3682397at2759"/>
<name>A0A4Q4QAY0_9PLEO</name>
<organism evidence="2 3">
    <name type="scientific">Alternaria arborescens</name>
    <dbReference type="NCBI Taxonomy" id="156630"/>
    <lineage>
        <taxon>Eukaryota</taxon>
        <taxon>Fungi</taxon>
        <taxon>Dikarya</taxon>
        <taxon>Ascomycota</taxon>
        <taxon>Pezizomycotina</taxon>
        <taxon>Dothideomycetes</taxon>
        <taxon>Pleosporomycetidae</taxon>
        <taxon>Pleosporales</taxon>
        <taxon>Pleosporineae</taxon>
        <taxon>Pleosporaceae</taxon>
        <taxon>Alternaria</taxon>
        <taxon>Alternaria sect. Alternaria</taxon>
    </lineage>
</organism>
<evidence type="ECO:0000313" key="3">
    <source>
        <dbReference type="Proteomes" id="UP000293823"/>
    </source>
</evidence>
<gene>
    <name evidence="2" type="ORF">AA0113_g11422</name>
</gene>
<feature type="signal peptide" evidence="1">
    <location>
        <begin position="1"/>
        <end position="17"/>
    </location>
</feature>
<comment type="caution">
    <text evidence="2">The sequence shown here is derived from an EMBL/GenBank/DDBJ whole genome shotgun (WGS) entry which is preliminary data.</text>
</comment>
<keyword evidence="3" id="KW-1185">Reference proteome</keyword>
<dbReference type="AlphaFoldDB" id="A0A4Q4QAY0"/>
<proteinExistence type="predicted"/>
<feature type="chain" id="PRO_5020905129" evidence="1">
    <location>
        <begin position="18"/>
        <end position="199"/>
    </location>
</feature>
<dbReference type="EMBL" id="PEJP01000068">
    <property type="protein sequence ID" value="RYO37424.1"/>
    <property type="molecule type" value="Genomic_DNA"/>
</dbReference>
<keyword evidence="1" id="KW-0732">Signal</keyword>
<accession>A0A4Q4QAY0</accession>
<reference evidence="3" key="1">
    <citation type="journal article" date="2019" name="bioRxiv">
        <title>Genomics, evolutionary history and diagnostics of the Alternaria alternata species group including apple and Asian pear pathotypes.</title>
        <authorList>
            <person name="Armitage A.D."/>
            <person name="Cockerton H.M."/>
            <person name="Sreenivasaprasad S."/>
            <person name="Woodhall J.W."/>
            <person name="Lane C.R."/>
            <person name="Harrison R.J."/>
            <person name="Clarkson J.P."/>
        </authorList>
    </citation>
    <scope>NUCLEOTIDE SEQUENCE [LARGE SCALE GENOMIC DNA]</scope>
    <source>
        <strain evidence="3">RGR 97.0016</strain>
    </source>
</reference>
<dbReference type="Proteomes" id="UP000293823">
    <property type="component" value="Unassembled WGS sequence"/>
</dbReference>
<protein>
    <submittedName>
        <fullName evidence="2">Uncharacterized protein</fullName>
    </submittedName>
</protein>
<evidence type="ECO:0000256" key="1">
    <source>
        <dbReference type="SAM" id="SignalP"/>
    </source>
</evidence>
<evidence type="ECO:0000313" key="2">
    <source>
        <dbReference type="EMBL" id="RYO37424.1"/>
    </source>
</evidence>